<dbReference type="RefSeq" id="WP_068138929.1">
    <property type="nucleotide sequence ID" value="NZ_CP042914.1"/>
</dbReference>
<dbReference type="InterPro" id="IPR050096">
    <property type="entry name" value="Bacterial_rp_bL28"/>
</dbReference>
<proteinExistence type="inferred from homology"/>
<dbReference type="GO" id="GO:1990904">
    <property type="term" value="C:ribonucleoprotein complex"/>
    <property type="evidence" value="ECO:0007669"/>
    <property type="project" value="UniProtKB-KW"/>
</dbReference>
<dbReference type="NCBIfam" id="TIGR00009">
    <property type="entry name" value="L28"/>
    <property type="match status" value="1"/>
</dbReference>
<sequence>MARQCESCGKKVQMGNRVETRGKAKYLGGVGTKITGITRRKFIPNLQKVHVTTPSGQNKTMRVCTACIRSGAVRKAVKVKPFELGETKAAKK</sequence>
<keyword evidence="7" id="KW-1185">Reference proteome</keyword>
<evidence type="ECO:0000256" key="4">
    <source>
        <dbReference type="ARBA" id="ARBA00035174"/>
    </source>
</evidence>
<organism evidence="6 7">
    <name type="scientific">Roseimaritima ulvae</name>
    <dbReference type="NCBI Taxonomy" id="980254"/>
    <lineage>
        <taxon>Bacteria</taxon>
        <taxon>Pseudomonadati</taxon>
        <taxon>Planctomycetota</taxon>
        <taxon>Planctomycetia</taxon>
        <taxon>Pirellulales</taxon>
        <taxon>Pirellulaceae</taxon>
        <taxon>Roseimaritima</taxon>
    </lineage>
</organism>
<dbReference type="GO" id="GO:0005840">
    <property type="term" value="C:ribosome"/>
    <property type="evidence" value="ECO:0007669"/>
    <property type="project" value="UniProtKB-KW"/>
</dbReference>
<dbReference type="PANTHER" id="PTHR39080:SF1">
    <property type="entry name" value="LARGE RIBOSOMAL SUBUNIT PROTEIN BL28A"/>
    <property type="match status" value="1"/>
</dbReference>
<dbReference type="SUPFAM" id="SSF143800">
    <property type="entry name" value="L28p-like"/>
    <property type="match status" value="1"/>
</dbReference>
<dbReference type="HAMAP" id="MF_00373">
    <property type="entry name" value="Ribosomal_bL28"/>
    <property type="match status" value="1"/>
</dbReference>
<dbReference type="InterPro" id="IPR034704">
    <property type="entry name" value="Ribosomal_bL28/bL31-like_sf"/>
</dbReference>
<dbReference type="AlphaFoldDB" id="A0A5B9QK28"/>
<evidence type="ECO:0000256" key="5">
    <source>
        <dbReference type="HAMAP-Rule" id="MF_00373"/>
    </source>
</evidence>
<dbReference type="EMBL" id="CP042914">
    <property type="protein sequence ID" value="QEG39418.1"/>
    <property type="molecule type" value="Genomic_DNA"/>
</dbReference>
<name>A0A5B9QK28_9BACT</name>
<comment type="similarity">
    <text evidence="1 5">Belongs to the bacterial ribosomal protein bL28 family.</text>
</comment>
<accession>A0A5B9QK28</accession>
<keyword evidence="2 5" id="KW-0689">Ribosomal protein</keyword>
<dbReference type="Gene3D" id="2.30.170.40">
    <property type="entry name" value="Ribosomal protein L28/L24"/>
    <property type="match status" value="1"/>
</dbReference>
<dbReference type="InterPro" id="IPR001383">
    <property type="entry name" value="Ribosomal_bL28_bact-type"/>
</dbReference>
<evidence type="ECO:0000256" key="3">
    <source>
        <dbReference type="ARBA" id="ARBA00023274"/>
    </source>
</evidence>
<dbReference type="InterPro" id="IPR037147">
    <property type="entry name" value="Ribosomal_bL28_sf"/>
</dbReference>
<evidence type="ECO:0000313" key="7">
    <source>
        <dbReference type="Proteomes" id="UP000325286"/>
    </source>
</evidence>
<dbReference type="PANTHER" id="PTHR39080">
    <property type="entry name" value="50S RIBOSOMAL PROTEIN L28"/>
    <property type="match status" value="1"/>
</dbReference>
<dbReference type="InterPro" id="IPR026569">
    <property type="entry name" value="Ribosomal_bL28"/>
</dbReference>
<dbReference type="Pfam" id="PF00830">
    <property type="entry name" value="Ribosomal_L28"/>
    <property type="match status" value="1"/>
</dbReference>
<dbReference type="GO" id="GO:0003735">
    <property type="term" value="F:structural constituent of ribosome"/>
    <property type="evidence" value="ECO:0007669"/>
    <property type="project" value="InterPro"/>
</dbReference>
<dbReference type="OrthoDB" id="9805609at2"/>
<reference evidence="6 7" key="1">
    <citation type="submission" date="2019-08" db="EMBL/GenBank/DDBJ databases">
        <title>Deep-cultivation of Planctomycetes and their phenomic and genomic characterization uncovers novel biology.</title>
        <authorList>
            <person name="Wiegand S."/>
            <person name="Jogler M."/>
            <person name="Boedeker C."/>
            <person name="Pinto D."/>
            <person name="Vollmers J."/>
            <person name="Rivas-Marin E."/>
            <person name="Kohn T."/>
            <person name="Peeters S.H."/>
            <person name="Heuer A."/>
            <person name="Rast P."/>
            <person name="Oberbeckmann S."/>
            <person name="Bunk B."/>
            <person name="Jeske O."/>
            <person name="Meyerdierks A."/>
            <person name="Storesund J.E."/>
            <person name="Kallscheuer N."/>
            <person name="Luecker S."/>
            <person name="Lage O.M."/>
            <person name="Pohl T."/>
            <person name="Merkel B.J."/>
            <person name="Hornburger P."/>
            <person name="Mueller R.-W."/>
            <person name="Bruemmer F."/>
            <person name="Labrenz M."/>
            <person name="Spormann A.M."/>
            <person name="Op den Camp H."/>
            <person name="Overmann J."/>
            <person name="Amann R."/>
            <person name="Jetten M.S.M."/>
            <person name="Mascher T."/>
            <person name="Medema M.H."/>
            <person name="Devos D.P."/>
            <person name="Kaster A.-K."/>
            <person name="Ovreas L."/>
            <person name="Rohde M."/>
            <person name="Galperin M.Y."/>
            <person name="Jogler C."/>
        </authorList>
    </citation>
    <scope>NUCLEOTIDE SEQUENCE [LARGE SCALE GENOMIC DNA]</scope>
    <source>
        <strain evidence="6 7">UC8</strain>
    </source>
</reference>
<keyword evidence="3 5" id="KW-0687">Ribonucleoprotein</keyword>
<evidence type="ECO:0000256" key="2">
    <source>
        <dbReference type="ARBA" id="ARBA00022980"/>
    </source>
</evidence>
<dbReference type="GO" id="GO:0006412">
    <property type="term" value="P:translation"/>
    <property type="evidence" value="ECO:0007669"/>
    <property type="project" value="UniProtKB-UniRule"/>
</dbReference>
<evidence type="ECO:0000256" key="1">
    <source>
        <dbReference type="ARBA" id="ARBA00008760"/>
    </source>
</evidence>
<dbReference type="Proteomes" id="UP000325286">
    <property type="component" value="Chromosome"/>
</dbReference>
<dbReference type="Gene3D" id="2.20.150.30">
    <property type="match status" value="1"/>
</dbReference>
<evidence type="ECO:0000313" key="6">
    <source>
        <dbReference type="EMBL" id="QEG39418.1"/>
    </source>
</evidence>
<dbReference type="KEGG" id="rul:UC8_14080"/>
<protein>
    <recommendedName>
        <fullName evidence="4 5">Large ribosomal subunit protein bL28</fullName>
    </recommendedName>
</protein>
<gene>
    <name evidence="5 6" type="primary">rpmB</name>
    <name evidence="6" type="ORF">UC8_14080</name>
</gene>